<dbReference type="RefSeq" id="WP_102842765.1">
    <property type="nucleotide sequence ID" value="NZ_PDZR01000004.1"/>
</dbReference>
<protein>
    <submittedName>
        <fullName evidence="2">Uncharacterized protein</fullName>
    </submittedName>
</protein>
<reference evidence="2 3" key="1">
    <citation type="submission" date="2017-10" db="EMBL/GenBank/DDBJ databases">
        <title>Genome announcement of Methylocella silvestris TVC from permafrost.</title>
        <authorList>
            <person name="Wang J."/>
            <person name="Geng K."/>
            <person name="Ul-Haque F."/>
            <person name="Crombie A.T."/>
            <person name="Street L.E."/>
            <person name="Wookey P.A."/>
            <person name="Murrell J.C."/>
            <person name="Pratscher J."/>
        </authorList>
    </citation>
    <scope>NUCLEOTIDE SEQUENCE [LARGE SCALE GENOMIC DNA]</scope>
    <source>
        <strain evidence="2 3">TVC</strain>
    </source>
</reference>
<organism evidence="2 3">
    <name type="scientific">Methylocella silvestris</name>
    <dbReference type="NCBI Taxonomy" id="199596"/>
    <lineage>
        <taxon>Bacteria</taxon>
        <taxon>Pseudomonadati</taxon>
        <taxon>Pseudomonadota</taxon>
        <taxon>Alphaproteobacteria</taxon>
        <taxon>Hyphomicrobiales</taxon>
        <taxon>Beijerinckiaceae</taxon>
        <taxon>Methylocella</taxon>
    </lineage>
</organism>
<name>A0A2J7TJ49_METSI</name>
<dbReference type="AlphaFoldDB" id="A0A2J7TJ49"/>
<comment type="caution">
    <text evidence="2">The sequence shown here is derived from an EMBL/GenBank/DDBJ whole genome shotgun (WGS) entry which is preliminary data.</text>
</comment>
<gene>
    <name evidence="2" type="ORF">CR492_05570</name>
</gene>
<feature type="compositionally biased region" description="Basic and acidic residues" evidence="1">
    <location>
        <begin position="95"/>
        <end position="104"/>
    </location>
</feature>
<dbReference type="Proteomes" id="UP000236286">
    <property type="component" value="Unassembled WGS sequence"/>
</dbReference>
<evidence type="ECO:0000256" key="1">
    <source>
        <dbReference type="SAM" id="MobiDB-lite"/>
    </source>
</evidence>
<evidence type="ECO:0000313" key="3">
    <source>
        <dbReference type="Proteomes" id="UP000236286"/>
    </source>
</evidence>
<dbReference type="OrthoDB" id="8366079at2"/>
<sequence length="104" mass="11102">MTLVGVVRGEEFSVGLFADESGKSLRLRIGEADDGGWTVRSVGPRSATLEKETREVTLELPARDAEIASEPPPAMAALNGASEERVIPRLRGRLGRAEESPSGE</sequence>
<dbReference type="EMBL" id="PDZR01000004">
    <property type="protein sequence ID" value="PNG26799.1"/>
    <property type="molecule type" value="Genomic_DNA"/>
</dbReference>
<accession>A0A2J7TJ49</accession>
<proteinExistence type="predicted"/>
<evidence type="ECO:0000313" key="2">
    <source>
        <dbReference type="EMBL" id="PNG26799.1"/>
    </source>
</evidence>
<feature type="region of interest" description="Disordered" evidence="1">
    <location>
        <begin position="79"/>
        <end position="104"/>
    </location>
</feature>